<keyword evidence="3" id="KW-0413">Isomerase</keyword>
<sequence length="245" mass="25009">MRTLTLDRSDGHNAIGPDLLCELAAALDATRADPTIGALILTGAGSMFSAGGNLQALLDGLRTRDMAAERAALDAAVATVDLLRTLPIPTLAAVNGPAAGGGLALALACDLRVAADSAKFAYAYGAIGLAGDLGINWLLVRAVGQARARSIAFGGVLDSQAALAAGLVESVVSDAALLEEAQRRAQHLAHIPASAAAAIKANLDFATEHDFAKAALHECESFQRVRGGAAHRAAVEAFLQRSARK</sequence>
<dbReference type="PANTHER" id="PTHR11941">
    <property type="entry name" value="ENOYL-COA HYDRATASE-RELATED"/>
    <property type="match status" value="1"/>
</dbReference>
<evidence type="ECO:0000313" key="3">
    <source>
        <dbReference type="EMBL" id="QJR02413.1"/>
    </source>
</evidence>
<dbReference type="InterPro" id="IPR029045">
    <property type="entry name" value="ClpP/crotonase-like_dom_sf"/>
</dbReference>
<evidence type="ECO:0000256" key="1">
    <source>
        <dbReference type="ARBA" id="ARBA00005254"/>
    </source>
</evidence>
<proteinExistence type="inferred from homology"/>
<dbReference type="AlphaFoldDB" id="A0A6M4G819"/>
<protein>
    <submittedName>
        <fullName evidence="3">Enoyl-CoA hydratase/isomerase family protein</fullName>
    </submittedName>
</protein>
<dbReference type="PROSITE" id="PS00166">
    <property type="entry name" value="ENOYL_COA_HYDRATASE"/>
    <property type="match status" value="1"/>
</dbReference>
<dbReference type="GO" id="GO:0006635">
    <property type="term" value="P:fatty acid beta-oxidation"/>
    <property type="evidence" value="ECO:0007669"/>
    <property type="project" value="TreeGrafter"/>
</dbReference>
<dbReference type="InterPro" id="IPR001753">
    <property type="entry name" value="Enoyl-CoA_hydra/iso"/>
</dbReference>
<dbReference type="Proteomes" id="UP000502611">
    <property type="component" value="Chromosome"/>
</dbReference>
<dbReference type="Gene3D" id="3.90.226.10">
    <property type="entry name" value="2-enoyl-CoA Hydratase, Chain A, domain 1"/>
    <property type="match status" value="1"/>
</dbReference>
<evidence type="ECO:0000256" key="2">
    <source>
        <dbReference type="RuleBase" id="RU003707"/>
    </source>
</evidence>
<dbReference type="CDD" id="cd06558">
    <property type="entry name" value="crotonase-like"/>
    <property type="match status" value="1"/>
</dbReference>
<dbReference type="PANTHER" id="PTHR11941:SF133">
    <property type="entry name" value="1,2-EPOXYPHENYLACETYL-COA ISOMERASE"/>
    <property type="match status" value="1"/>
</dbReference>
<organism evidence="3 4">
    <name type="scientific">Sphingobium yanoikuyae</name>
    <name type="common">Sphingomonas yanoikuyae</name>
    <dbReference type="NCBI Taxonomy" id="13690"/>
    <lineage>
        <taxon>Bacteria</taxon>
        <taxon>Pseudomonadati</taxon>
        <taxon>Pseudomonadota</taxon>
        <taxon>Alphaproteobacteria</taxon>
        <taxon>Sphingomonadales</taxon>
        <taxon>Sphingomonadaceae</taxon>
        <taxon>Sphingobium</taxon>
    </lineage>
</organism>
<evidence type="ECO:0000313" key="4">
    <source>
        <dbReference type="Proteomes" id="UP000502611"/>
    </source>
</evidence>
<dbReference type="RefSeq" id="WP_169860900.1">
    <property type="nucleotide sequence ID" value="NZ_CP053021.1"/>
</dbReference>
<dbReference type="EMBL" id="CP053021">
    <property type="protein sequence ID" value="QJR02413.1"/>
    <property type="molecule type" value="Genomic_DNA"/>
</dbReference>
<comment type="similarity">
    <text evidence="1 2">Belongs to the enoyl-CoA hydratase/isomerase family.</text>
</comment>
<dbReference type="GO" id="GO:0016853">
    <property type="term" value="F:isomerase activity"/>
    <property type="evidence" value="ECO:0007669"/>
    <property type="project" value="UniProtKB-KW"/>
</dbReference>
<reference evidence="3 4" key="1">
    <citation type="submission" date="2020-04" db="EMBL/GenBank/DDBJ databases">
        <title>The Whole Genome Analysis of High salt-tolerant Sphingobium yanoikuyae YC-XJ2 with Aryl organophosphorus flame retardants (aryl-OPFRs)-degrading capacity and characteristics of Related phosphotriesterase.</title>
        <authorList>
            <person name="Li X."/>
        </authorList>
    </citation>
    <scope>NUCLEOTIDE SEQUENCE [LARGE SCALE GENOMIC DNA]</scope>
    <source>
        <strain evidence="3 4">YC-XJ2</strain>
    </source>
</reference>
<dbReference type="InterPro" id="IPR018376">
    <property type="entry name" value="Enoyl-CoA_hyd/isom_CS"/>
</dbReference>
<dbReference type="SUPFAM" id="SSF52096">
    <property type="entry name" value="ClpP/crotonase"/>
    <property type="match status" value="1"/>
</dbReference>
<name>A0A6M4G819_SPHYA</name>
<dbReference type="Pfam" id="PF00378">
    <property type="entry name" value="ECH_1"/>
    <property type="match status" value="1"/>
</dbReference>
<gene>
    <name evidence="3" type="ORF">HH800_09580</name>
</gene>
<accession>A0A6M4G819</accession>